<proteinExistence type="predicted"/>
<reference evidence="1 2" key="1">
    <citation type="submission" date="2017-02" db="EMBL/GenBank/DDBJ databases">
        <title>Complete genome sequences of Mycobacterium kansasii strains isolated from rhesus macaques.</title>
        <authorList>
            <person name="Panda A."/>
            <person name="Nagaraj S."/>
            <person name="Zhao X."/>
            <person name="Tettelin H."/>
            <person name="Detolla L.J."/>
        </authorList>
    </citation>
    <scope>NUCLEOTIDE SEQUENCE [LARGE SCALE GENOMIC DNA]</scope>
    <source>
        <strain evidence="1 2">11-3813</strain>
    </source>
</reference>
<comment type="caution">
    <text evidence="1">The sequence shown here is derived from an EMBL/GenBank/DDBJ whole genome shotgun (WGS) entry which is preliminary data.</text>
</comment>
<organism evidence="1 2">
    <name type="scientific">Mycobacterium kansasii</name>
    <dbReference type="NCBI Taxonomy" id="1768"/>
    <lineage>
        <taxon>Bacteria</taxon>
        <taxon>Bacillati</taxon>
        <taxon>Actinomycetota</taxon>
        <taxon>Actinomycetes</taxon>
        <taxon>Mycobacteriales</taxon>
        <taxon>Mycobacteriaceae</taxon>
        <taxon>Mycobacterium</taxon>
    </lineage>
</organism>
<name>A0A1V3WI93_MYCKA</name>
<gene>
    <name evidence="1" type="ORF">BZL30_8119</name>
</gene>
<protein>
    <submittedName>
        <fullName evidence="1">Bacterial Cytochrome Ubiquinol Oxidase family protein</fullName>
    </submittedName>
</protein>
<dbReference type="EMBL" id="MVBM01000009">
    <property type="protein sequence ID" value="OOK66704.1"/>
    <property type="molecule type" value="Genomic_DNA"/>
</dbReference>
<accession>A0A1V3WI93</accession>
<evidence type="ECO:0000313" key="1">
    <source>
        <dbReference type="EMBL" id="OOK66704.1"/>
    </source>
</evidence>
<sequence>MASAESLCDTQTDPDFSILTVGRQNNCDSLTRVLEVPYVLPYLAQGQTTGVTLQGVRNLQQDYNQRFGRMITGPICS</sequence>
<dbReference type="AlphaFoldDB" id="A0A1V3WI93"/>
<evidence type="ECO:0000313" key="2">
    <source>
        <dbReference type="Proteomes" id="UP000189229"/>
    </source>
</evidence>
<dbReference type="Proteomes" id="UP000189229">
    <property type="component" value="Unassembled WGS sequence"/>
</dbReference>